<evidence type="ECO:0000313" key="2">
    <source>
        <dbReference type="Proteomes" id="UP000831701"/>
    </source>
</evidence>
<name>A0ACB8VA51_9TELE</name>
<gene>
    <name evidence="1" type="ORF">L3Q82_005483</name>
</gene>
<accession>A0ACB8VA51</accession>
<organism evidence="1 2">
    <name type="scientific">Scortum barcoo</name>
    <name type="common">barcoo grunter</name>
    <dbReference type="NCBI Taxonomy" id="214431"/>
    <lineage>
        <taxon>Eukaryota</taxon>
        <taxon>Metazoa</taxon>
        <taxon>Chordata</taxon>
        <taxon>Craniata</taxon>
        <taxon>Vertebrata</taxon>
        <taxon>Euteleostomi</taxon>
        <taxon>Actinopterygii</taxon>
        <taxon>Neopterygii</taxon>
        <taxon>Teleostei</taxon>
        <taxon>Neoteleostei</taxon>
        <taxon>Acanthomorphata</taxon>
        <taxon>Eupercaria</taxon>
        <taxon>Centrarchiformes</taxon>
        <taxon>Terapontoidei</taxon>
        <taxon>Terapontidae</taxon>
        <taxon>Scortum</taxon>
    </lineage>
</organism>
<evidence type="ECO:0000313" key="1">
    <source>
        <dbReference type="EMBL" id="KAI3352535.1"/>
    </source>
</evidence>
<proteinExistence type="predicted"/>
<reference evidence="1" key="1">
    <citation type="submission" date="2022-04" db="EMBL/GenBank/DDBJ databases">
        <title>Jade perch genome.</title>
        <authorList>
            <person name="Chao B."/>
        </authorList>
    </citation>
    <scope>NUCLEOTIDE SEQUENCE</scope>
    <source>
        <strain evidence="1">CB-2022</strain>
    </source>
</reference>
<dbReference type="EMBL" id="CM041553">
    <property type="protein sequence ID" value="KAI3352535.1"/>
    <property type="molecule type" value="Genomic_DNA"/>
</dbReference>
<sequence>MWQTQMYCESLAKPSVREVFNSHLWKSFSQIPRDSIVDAGSSKLWMQGLCCLSWQQPPNPVVDIGSKGCRQTEEGSPIGPCWPVGLLMQLTGTGRPSKLQPSPDGPGGKNSGLGGVRNNQGMNFDFTHRHLRRAAYIWYKNGEFLYEDWSPWYQQLVSSDKSVRYSCAIKGYEDLRAPEVSVDSVTSTCFNVTYAKGRMCSYKQTSEEEPCSITYPREIRVQRTSFSSAYVSLTCNTSCPLTSFIWYKNKILLRHSEQPQFTVTIISSDSFSCAVKGLEDLHSAEVCGNDTNCWTVNYVSRRICALSGSSVNISSEYSHPVNQQPKSKLWYKIQRGGKEDGEELMEAAGRLKYRDMKNHHILTINNLKKKDSAKYTFRLQTEFNEEKQSDSPGVTLVVTGLKVTLAPSAVVTEGQRVTLSCSTSCPLTDNTNYMWKLNSRPLTPPQNQNKHLVLDPVSTQHAGSYSCAVKTGTREIISAEKTLTVQTEKQTAAAAAGVCAVLLVLIPLAVCLWIRRKRTLDQSPGTETSDNLEQRRPDLMYENISAQSTEQDDHHYSRLHFSDNHTHDLYSTLDSLNK</sequence>
<protein>
    <submittedName>
        <fullName evidence="1">Uncharacterized protein</fullName>
    </submittedName>
</protein>
<comment type="caution">
    <text evidence="1">The sequence shown here is derived from an EMBL/GenBank/DDBJ whole genome shotgun (WGS) entry which is preliminary data.</text>
</comment>
<keyword evidence="2" id="KW-1185">Reference proteome</keyword>
<dbReference type="Proteomes" id="UP000831701">
    <property type="component" value="Chromosome 23"/>
</dbReference>